<reference evidence="3 4" key="1">
    <citation type="submission" date="2016-09" db="EMBL/GenBank/DDBJ databases">
        <title>Genomic Taxonomy of the Vibrionaceae.</title>
        <authorList>
            <person name="Gonzalez-Castillo A."/>
            <person name="Gomez-Gil B."/>
            <person name="Enciso-Ibarra K."/>
        </authorList>
    </citation>
    <scope>NUCLEOTIDE SEQUENCE [LARGE SCALE GENOMIC DNA]</scope>
    <source>
        <strain evidence="1 3">CAIM 1902</strain>
        <strain evidence="2 4">CAIM 703</strain>
    </source>
</reference>
<dbReference type="Proteomes" id="UP000186039">
    <property type="component" value="Unassembled WGS sequence"/>
</dbReference>
<dbReference type="EMBL" id="MJMH01000204">
    <property type="protein sequence ID" value="OLQ86907.1"/>
    <property type="molecule type" value="Genomic_DNA"/>
</dbReference>
<evidence type="ECO:0000313" key="1">
    <source>
        <dbReference type="EMBL" id="OLQ86907.1"/>
    </source>
</evidence>
<dbReference type="AlphaFoldDB" id="A0A1Q9HG18"/>
<accession>A0A1Q9HG18</accession>
<dbReference type="RefSeq" id="WP_075709032.1">
    <property type="nucleotide sequence ID" value="NZ_MJMJ01000020.1"/>
</dbReference>
<proteinExistence type="predicted"/>
<protein>
    <submittedName>
        <fullName evidence="2">Uncharacterized protein</fullName>
    </submittedName>
</protein>
<comment type="caution">
    <text evidence="2">The sequence shown here is derived from an EMBL/GenBank/DDBJ whole genome shotgun (WGS) entry which is preliminary data.</text>
</comment>
<dbReference type="Proteomes" id="UP000186313">
    <property type="component" value="Unassembled WGS sequence"/>
</dbReference>
<name>A0A1Q9HG18_9VIBR</name>
<evidence type="ECO:0000313" key="4">
    <source>
        <dbReference type="Proteomes" id="UP000186313"/>
    </source>
</evidence>
<dbReference type="EMBL" id="MJMJ01000020">
    <property type="protein sequence ID" value="OLQ88784.1"/>
    <property type="molecule type" value="Genomic_DNA"/>
</dbReference>
<dbReference type="STRING" id="1381081.BIY22_20865"/>
<organism evidence="2 4">
    <name type="scientific">Vibrio panuliri</name>
    <dbReference type="NCBI Taxonomy" id="1381081"/>
    <lineage>
        <taxon>Bacteria</taxon>
        <taxon>Pseudomonadati</taxon>
        <taxon>Pseudomonadota</taxon>
        <taxon>Gammaproteobacteria</taxon>
        <taxon>Vibrionales</taxon>
        <taxon>Vibrionaceae</taxon>
        <taxon>Vibrio</taxon>
    </lineage>
</organism>
<dbReference type="OrthoDB" id="9991319at2"/>
<gene>
    <name evidence="1" type="ORF">BIY20_14465</name>
    <name evidence="2" type="ORF">BIY22_20865</name>
</gene>
<keyword evidence="3" id="KW-1185">Reference proteome</keyword>
<evidence type="ECO:0000313" key="3">
    <source>
        <dbReference type="Proteomes" id="UP000186039"/>
    </source>
</evidence>
<sequence>MKRQFKLIDALFFLSEQQVFTQKNPAKHLLGQEISKHYVLCRKRASNDALFATGSSNLIQKIFRRFR</sequence>
<evidence type="ECO:0000313" key="2">
    <source>
        <dbReference type="EMBL" id="OLQ88784.1"/>
    </source>
</evidence>